<sequence>LVRDRFNYSVALHCLNALSFLAAALWVLEALLRRQRRKLAS</sequence>
<name>A0A484ARX9_DRONA</name>
<organism evidence="2 3">
    <name type="scientific">Drosophila navojoa</name>
    <name type="common">Fruit fly</name>
    <dbReference type="NCBI Taxonomy" id="7232"/>
    <lineage>
        <taxon>Eukaryota</taxon>
        <taxon>Metazoa</taxon>
        <taxon>Ecdysozoa</taxon>
        <taxon>Arthropoda</taxon>
        <taxon>Hexapoda</taxon>
        <taxon>Insecta</taxon>
        <taxon>Pterygota</taxon>
        <taxon>Neoptera</taxon>
        <taxon>Endopterygota</taxon>
        <taxon>Diptera</taxon>
        <taxon>Brachycera</taxon>
        <taxon>Muscomorpha</taxon>
        <taxon>Ephydroidea</taxon>
        <taxon>Drosophilidae</taxon>
        <taxon>Drosophila</taxon>
    </lineage>
</organism>
<keyword evidence="1" id="KW-1133">Transmembrane helix</keyword>
<accession>A0A484ARX9</accession>
<keyword evidence="1" id="KW-0472">Membrane</keyword>
<reference evidence="2 3" key="1">
    <citation type="journal article" date="2019" name="J. Hered.">
        <title>An Improved Genome Assembly for Drosophila navojoa, the Basal Species in the mojavensis Cluster.</title>
        <authorList>
            <person name="Vanderlinde T."/>
            <person name="Dupim E.G."/>
            <person name="Nazario-Yepiz N.O."/>
            <person name="Carvalho A.B."/>
        </authorList>
    </citation>
    <scope>NUCLEOTIDE SEQUENCE [LARGE SCALE GENOMIC DNA]</scope>
    <source>
        <strain evidence="2">Navoj_Jal97</strain>
        <tissue evidence="2">Whole organism</tissue>
    </source>
</reference>
<evidence type="ECO:0000313" key="3">
    <source>
        <dbReference type="Proteomes" id="UP000295192"/>
    </source>
</evidence>
<keyword evidence="1" id="KW-0812">Transmembrane</keyword>
<comment type="caution">
    <text evidence="2">The sequence shown here is derived from an EMBL/GenBank/DDBJ whole genome shotgun (WGS) entry which is preliminary data.</text>
</comment>
<gene>
    <name evidence="2" type="ORF">AWZ03_014451</name>
</gene>
<feature type="transmembrane region" description="Helical" evidence="1">
    <location>
        <begin position="6"/>
        <end position="28"/>
    </location>
</feature>
<protein>
    <submittedName>
        <fullName evidence="2">Uncharacterized protein</fullName>
    </submittedName>
</protein>
<feature type="non-terminal residue" evidence="2">
    <location>
        <position position="1"/>
    </location>
</feature>
<evidence type="ECO:0000256" key="1">
    <source>
        <dbReference type="SAM" id="Phobius"/>
    </source>
</evidence>
<dbReference type="AlphaFoldDB" id="A0A484ARX9"/>
<keyword evidence="3" id="KW-1185">Reference proteome</keyword>
<evidence type="ECO:0000313" key="2">
    <source>
        <dbReference type="EMBL" id="TDG39128.1"/>
    </source>
</evidence>
<proteinExistence type="predicted"/>
<dbReference type="Proteomes" id="UP000295192">
    <property type="component" value="Unassembled WGS sequence"/>
</dbReference>
<dbReference type="EMBL" id="LSRL02001345">
    <property type="protein sequence ID" value="TDG39128.1"/>
    <property type="molecule type" value="Genomic_DNA"/>
</dbReference>